<dbReference type="InterPro" id="IPR012347">
    <property type="entry name" value="Ferritin-like"/>
</dbReference>
<dbReference type="GO" id="GO:0008198">
    <property type="term" value="F:ferrous iron binding"/>
    <property type="evidence" value="ECO:0007669"/>
    <property type="project" value="TreeGrafter"/>
</dbReference>
<gene>
    <name evidence="10" type="ORF">DF185_05130</name>
</gene>
<dbReference type="InterPro" id="IPR009040">
    <property type="entry name" value="Ferritin-like_diiron"/>
</dbReference>
<evidence type="ECO:0000256" key="2">
    <source>
        <dbReference type="ARBA" id="ARBA00022434"/>
    </source>
</evidence>
<dbReference type="GO" id="GO:0042802">
    <property type="term" value="F:identical protein binding"/>
    <property type="evidence" value="ECO:0007669"/>
    <property type="project" value="UniProtKB-ARBA"/>
</dbReference>
<name>A0A2V4A0T6_9BACT</name>
<feature type="binding site" evidence="7">
    <location>
        <position position="50"/>
    </location>
    <ligand>
        <name>Fe cation</name>
        <dbReference type="ChEBI" id="CHEBI:24875"/>
        <label>1</label>
    </ligand>
</feature>
<evidence type="ECO:0000313" key="11">
    <source>
        <dbReference type="Proteomes" id="UP000248079"/>
    </source>
</evidence>
<dbReference type="CDD" id="cd01055">
    <property type="entry name" value="Nonheme_Ferritin"/>
    <property type="match status" value="1"/>
</dbReference>
<proteinExistence type="inferred from homology"/>
<dbReference type="GO" id="GO:0008199">
    <property type="term" value="F:ferric iron binding"/>
    <property type="evidence" value="ECO:0007669"/>
    <property type="project" value="InterPro"/>
</dbReference>
<feature type="binding site" evidence="7">
    <location>
        <position position="127"/>
    </location>
    <ligand>
        <name>Fe cation</name>
        <dbReference type="ChEBI" id="CHEBI:24875"/>
        <label>1</label>
    </ligand>
</feature>
<reference evidence="10 11" key="1">
    <citation type="submission" date="2018-05" db="EMBL/GenBank/DDBJ databases">
        <title>Marinifilum breve JC075T sp. nov., a marine bacterium isolated from Yongle Blue Hole in the South China Sea.</title>
        <authorList>
            <person name="Fu T."/>
        </authorList>
    </citation>
    <scope>NUCLEOTIDE SEQUENCE [LARGE SCALE GENOMIC DNA]</scope>
    <source>
        <strain evidence="10 11">JC075</strain>
    </source>
</reference>
<comment type="similarity">
    <text evidence="1 8">Belongs to the ferritin family. Prokaryotic subfamily.</text>
</comment>
<dbReference type="GO" id="GO:0006826">
    <property type="term" value="P:iron ion transport"/>
    <property type="evidence" value="ECO:0007669"/>
    <property type="project" value="InterPro"/>
</dbReference>
<dbReference type="OrthoDB" id="9801481at2"/>
<feature type="binding site" evidence="7">
    <location>
        <position position="53"/>
    </location>
    <ligand>
        <name>Fe cation</name>
        <dbReference type="ChEBI" id="CHEBI:24875"/>
        <label>1</label>
    </ligand>
</feature>
<dbReference type="SUPFAM" id="SSF47240">
    <property type="entry name" value="Ferritin-like"/>
    <property type="match status" value="1"/>
</dbReference>
<keyword evidence="11" id="KW-1185">Reference proteome</keyword>
<dbReference type="Proteomes" id="UP000248079">
    <property type="component" value="Unassembled WGS sequence"/>
</dbReference>
<evidence type="ECO:0000256" key="1">
    <source>
        <dbReference type="ARBA" id="ARBA00006950"/>
    </source>
</evidence>
<protein>
    <recommendedName>
        <fullName evidence="8">Ferritin</fullName>
        <ecNumber evidence="8">1.16.3.2</ecNumber>
    </recommendedName>
</protein>
<organism evidence="10 11">
    <name type="scientific">Marinifilum breve</name>
    <dbReference type="NCBI Taxonomy" id="2184082"/>
    <lineage>
        <taxon>Bacteria</taxon>
        <taxon>Pseudomonadati</taxon>
        <taxon>Bacteroidota</taxon>
        <taxon>Bacteroidia</taxon>
        <taxon>Marinilabiliales</taxon>
        <taxon>Marinifilaceae</taxon>
    </lineage>
</organism>
<sequence>MINKKVQEVLNKQINMEFWSAYLYLSMSNYLTDLGYPGFAHWMQIQSKEEAGHAMRMLDYVNERGGRVLLEQIPSVPHDWKGVLDVFEETYKHELKVTELINECVNVANAEKDHATKIFLNWFVSEQVEEESSVSEILDQLKMFDAKGQGMYMMDNNMRSRALE</sequence>
<comment type="catalytic activity">
    <reaction evidence="8">
        <text>4 Fe(2+) + O2 + 6 H2O = 4 iron(III) oxide-hydroxide + 12 H(+)</text>
        <dbReference type="Rhea" id="RHEA:11972"/>
        <dbReference type="ChEBI" id="CHEBI:15377"/>
        <dbReference type="ChEBI" id="CHEBI:15378"/>
        <dbReference type="ChEBI" id="CHEBI:15379"/>
        <dbReference type="ChEBI" id="CHEBI:29033"/>
        <dbReference type="ChEBI" id="CHEBI:78619"/>
        <dbReference type="EC" id="1.16.3.2"/>
    </reaction>
</comment>
<dbReference type="FunFam" id="1.20.1260.10:FF:000001">
    <property type="entry name" value="Non-heme ferritin"/>
    <property type="match status" value="1"/>
</dbReference>
<dbReference type="PROSITE" id="PS50905">
    <property type="entry name" value="FERRITIN_LIKE"/>
    <property type="match status" value="1"/>
</dbReference>
<comment type="subcellular location">
    <subcellularLocation>
        <location evidence="8">Cytoplasm</location>
    </subcellularLocation>
</comment>
<evidence type="ECO:0000256" key="3">
    <source>
        <dbReference type="ARBA" id="ARBA00022723"/>
    </source>
</evidence>
<dbReference type="Pfam" id="PF00210">
    <property type="entry name" value="Ferritin"/>
    <property type="match status" value="1"/>
</dbReference>
<dbReference type="GO" id="GO:0006879">
    <property type="term" value="P:intracellular iron ion homeostasis"/>
    <property type="evidence" value="ECO:0007669"/>
    <property type="project" value="UniProtKB-KW"/>
</dbReference>
<evidence type="ECO:0000256" key="8">
    <source>
        <dbReference type="RuleBase" id="RU361145"/>
    </source>
</evidence>
<accession>A0A2V4A0T6</accession>
<feature type="binding site" evidence="7">
    <location>
        <position position="94"/>
    </location>
    <ligand>
        <name>Fe cation</name>
        <dbReference type="ChEBI" id="CHEBI:24875"/>
        <label>1</label>
    </ligand>
</feature>
<dbReference type="InterPro" id="IPR001519">
    <property type="entry name" value="Ferritin"/>
</dbReference>
<dbReference type="EMBL" id="QFLI01000002">
    <property type="protein sequence ID" value="PXY02495.1"/>
    <property type="molecule type" value="Genomic_DNA"/>
</dbReference>
<dbReference type="InterPro" id="IPR041719">
    <property type="entry name" value="Ferritin_prok"/>
</dbReference>
<dbReference type="GO" id="GO:0005829">
    <property type="term" value="C:cytosol"/>
    <property type="evidence" value="ECO:0007669"/>
    <property type="project" value="TreeGrafter"/>
</dbReference>
<dbReference type="PANTHER" id="PTHR11431:SF127">
    <property type="entry name" value="BACTERIAL NON-HEME FERRITIN"/>
    <property type="match status" value="1"/>
</dbReference>
<feature type="domain" description="Ferritin-like diiron" evidence="9">
    <location>
        <begin position="1"/>
        <end position="145"/>
    </location>
</feature>
<evidence type="ECO:0000256" key="7">
    <source>
        <dbReference type="PIRSR" id="PIRSR601519-1"/>
    </source>
</evidence>
<comment type="function">
    <text evidence="8">Iron-storage protein.</text>
</comment>
<evidence type="ECO:0000256" key="6">
    <source>
        <dbReference type="ARBA" id="ARBA00054546"/>
    </source>
</evidence>
<dbReference type="AlphaFoldDB" id="A0A2V4A0T6"/>
<keyword evidence="8" id="KW-0963">Cytoplasm</keyword>
<evidence type="ECO:0000256" key="5">
    <source>
        <dbReference type="ARBA" id="ARBA00023004"/>
    </source>
</evidence>
<evidence type="ECO:0000259" key="9">
    <source>
        <dbReference type="PROSITE" id="PS50905"/>
    </source>
</evidence>
<dbReference type="InterPro" id="IPR008331">
    <property type="entry name" value="Ferritin_DPS_dom"/>
</dbReference>
<dbReference type="EC" id="1.16.3.2" evidence="8"/>
<comment type="function">
    <text evidence="6">May alleviate iron toxicity in the presence of oxygen.</text>
</comment>
<dbReference type="PANTHER" id="PTHR11431">
    <property type="entry name" value="FERRITIN"/>
    <property type="match status" value="1"/>
</dbReference>
<dbReference type="InterPro" id="IPR009078">
    <property type="entry name" value="Ferritin-like_SF"/>
</dbReference>
<evidence type="ECO:0000313" key="10">
    <source>
        <dbReference type="EMBL" id="PXY02495.1"/>
    </source>
</evidence>
<dbReference type="GO" id="GO:0004322">
    <property type="term" value="F:ferroxidase activity"/>
    <property type="evidence" value="ECO:0007669"/>
    <property type="project" value="TreeGrafter"/>
</dbReference>
<keyword evidence="2 8" id="KW-0409">Iron storage</keyword>
<comment type="caution">
    <text evidence="10">The sequence shown here is derived from an EMBL/GenBank/DDBJ whole genome shotgun (WGS) entry which is preliminary data.</text>
</comment>
<keyword evidence="3 7" id="KW-0479">Metal-binding</keyword>
<evidence type="ECO:0000256" key="4">
    <source>
        <dbReference type="ARBA" id="ARBA00023002"/>
    </source>
</evidence>
<dbReference type="Gene3D" id="1.20.1260.10">
    <property type="match status" value="1"/>
</dbReference>
<keyword evidence="5 7" id="KW-0408">Iron</keyword>
<keyword evidence="4" id="KW-0560">Oxidoreductase</keyword>
<feature type="binding site" evidence="7">
    <location>
        <position position="17"/>
    </location>
    <ligand>
        <name>Fe cation</name>
        <dbReference type="ChEBI" id="CHEBI:24875"/>
        <label>1</label>
    </ligand>
</feature>